<reference evidence="8" key="1">
    <citation type="submission" date="2020-03" db="EMBL/GenBank/DDBJ databases">
        <title>A high-quality chromosome-level genome assembly of a woody plant with both climbing and erect habits, Rhamnella rubrinervis.</title>
        <authorList>
            <person name="Lu Z."/>
            <person name="Yang Y."/>
            <person name="Zhu X."/>
            <person name="Sun Y."/>
        </authorList>
    </citation>
    <scope>NUCLEOTIDE SEQUENCE</scope>
    <source>
        <strain evidence="8">BYM</strain>
        <tissue evidence="8">Leaf</tissue>
    </source>
</reference>
<comment type="caution">
    <text evidence="8">The sequence shown here is derived from an EMBL/GenBank/DDBJ whole genome shotgun (WGS) entry which is preliminary data.</text>
</comment>
<dbReference type="PANTHER" id="PTHR10994">
    <property type="entry name" value="RETICULON"/>
    <property type="match status" value="1"/>
</dbReference>
<evidence type="ECO:0000256" key="1">
    <source>
        <dbReference type="ARBA" id="ARBA00004477"/>
    </source>
</evidence>
<dbReference type="GO" id="GO:0005789">
    <property type="term" value="C:endoplasmic reticulum membrane"/>
    <property type="evidence" value="ECO:0007669"/>
    <property type="project" value="UniProtKB-SubCell"/>
</dbReference>
<comment type="subcellular location">
    <subcellularLocation>
        <location evidence="1 6">Endoplasmic reticulum membrane</location>
        <topology evidence="1 6">Multi-pass membrane protein</topology>
    </subcellularLocation>
</comment>
<protein>
    <recommendedName>
        <fullName evidence="6">Reticulon-like protein</fullName>
    </recommendedName>
</protein>
<dbReference type="OrthoDB" id="567788at2759"/>
<evidence type="ECO:0000313" key="9">
    <source>
        <dbReference type="Proteomes" id="UP000796880"/>
    </source>
</evidence>
<name>A0A8K0GVI8_9ROSA</name>
<keyword evidence="2 6" id="KW-0812">Transmembrane</keyword>
<feature type="domain" description="Reticulon" evidence="7">
    <location>
        <begin position="118"/>
        <end position="308"/>
    </location>
</feature>
<evidence type="ECO:0000259" key="7">
    <source>
        <dbReference type="PROSITE" id="PS50845"/>
    </source>
</evidence>
<dbReference type="Pfam" id="PF02453">
    <property type="entry name" value="Reticulon"/>
    <property type="match status" value="1"/>
</dbReference>
<evidence type="ECO:0000256" key="3">
    <source>
        <dbReference type="ARBA" id="ARBA00022824"/>
    </source>
</evidence>
<evidence type="ECO:0000256" key="6">
    <source>
        <dbReference type="RuleBase" id="RU363132"/>
    </source>
</evidence>
<organism evidence="8 9">
    <name type="scientific">Rhamnella rubrinervis</name>
    <dbReference type="NCBI Taxonomy" id="2594499"/>
    <lineage>
        <taxon>Eukaryota</taxon>
        <taxon>Viridiplantae</taxon>
        <taxon>Streptophyta</taxon>
        <taxon>Embryophyta</taxon>
        <taxon>Tracheophyta</taxon>
        <taxon>Spermatophyta</taxon>
        <taxon>Magnoliopsida</taxon>
        <taxon>eudicotyledons</taxon>
        <taxon>Gunneridae</taxon>
        <taxon>Pentapetalae</taxon>
        <taxon>rosids</taxon>
        <taxon>fabids</taxon>
        <taxon>Rosales</taxon>
        <taxon>Rhamnaceae</taxon>
        <taxon>rhamnoid group</taxon>
        <taxon>Rhamneae</taxon>
        <taxon>Rhamnella</taxon>
    </lineage>
</organism>
<keyword evidence="5 6" id="KW-0472">Membrane</keyword>
<evidence type="ECO:0000256" key="4">
    <source>
        <dbReference type="ARBA" id="ARBA00022989"/>
    </source>
</evidence>
<feature type="transmembrane region" description="Helical" evidence="6">
    <location>
        <begin position="131"/>
        <end position="149"/>
    </location>
</feature>
<feature type="transmembrane region" description="Helical" evidence="6">
    <location>
        <begin position="155"/>
        <end position="176"/>
    </location>
</feature>
<feature type="transmembrane region" description="Helical" evidence="6">
    <location>
        <begin position="242"/>
        <end position="261"/>
    </location>
</feature>
<accession>A0A8K0GVI8</accession>
<evidence type="ECO:0000313" key="8">
    <source>
        <dbReference type="EMBL" id="KAF3438898.1"/>
    </source>
</evidence>
<evidence type="ECO:0000256" key="2">
    <source>
        <dbReference type="ARBA" id="ARBA00022692"/>
    </source>
</evidence>
<dbReference type="EMBL" id="VOIH02000008">
    <property type="protein sequence ID" value="KAF3438898.1"/>
    <property type="molecule type" value="Genomic_DNA"/>
</dbReference>
<keyword evidence="9" id="KW-1185">Reference proteome</keyword>
<evidence type="ECO:0000256" key="5">
    <source>
        <dbReference type="ARBA" id="ARBA00023136"/>
    </source>
</evidence>
<dbReference type="InterPro" id="IPR045064">
    <property type="entry name" value="Reticulon-like"/>
</dbReference>
<dbReference type="AlphaFoldDB" id="A0A8K0GVI8"/>
<dbReference type="GO" id="GO:0009617">
    <property type="term" value="P:response to bacterium"/>
    <property type="evidence" value="ECO:0007669"/>
    <property type="project" value="InterPro"/>
</dbReference>
<dbReference type="PANTHER" id="PTHR10994:SF145">
    <property type="entry name" value="RETICULON-LIKE PROTEIN B13"/>
    <property type="match status" value="1"/>
</dbReference>
<dbReference type="Proteomes" id="UP000796880">
    <property type="component" value="Unassembled WGS sequence"/>
</dbReference>
<dbReference type="PROSITE" id="PS50845">
    <property type="entry name" value="RETICULON"/>
    <property type="match status" value="1"/>
</dbReference>
<sequence length="308" mass="35416">MNDDDDPNIDDRLNLALSNVNNNRTNTQTQIDYQLDDEERIQKCEPPVAKPSCHSNRSGDLTTTINDCEPKRRKRITVQEQQILKDSNFEHQITFFPSRCLFNMSSTSESPVPKSDIVRDTVLWRNKKQSLLVLLLSTATWVLLEVYQFNFLNVVSWAAMFIIVLLFLWGSVLRLLGKETPNLQGLEITERSALEAASSIRAWVEEGIRCMFKVAAEGDLFVFAGTVGGLWILSLIGNNFDLLTLLYTGIVVGMTLPAIYVKYEDNIKRYGERVKEQSRRYYDMFDEKVVKKMKRKLVGTEEKEKKVE</sequence>
<dbReference type="InterPro" id="IPR003388">
    <property type="entry name" value="Reticulon"/>
</dbReference>
<keyword evidence="3 6" id="KW-0256">Endoplasmic reticulum</keyword>
<proteinExistence type="predicted"/>
<gene>
    <name evidence="8" type="ORF">FNV43_RR17173</name>
</gene>
<feature type="transmembrane region" description="Helical" evidence="6">
    <location>
        <begin position="218"/>
        <end position="236"/>
    </location>
</feature>
<keyword evidence="4 6" id="KW-1133">Transmembrane helix</keyword>